<gene>
    <name evidence="1" type="ORF">SAMN06297397_1824</name>
</gene>
<proteinExistence type="predicted"/>
<keyword evidence="2" id="KW-1185">Reference proteome</keyword>
<accession>A0AC61PLY2</accession>
<evidence type="ECO:0000313" key="1">
    <source>
        <dbReference type="EMBL" id="SMC66468.1"/>
    </source>
</evidence>
<reference evidence="1" key="1">
    <citation type="submission" date="2017-04" db="EMBL/GenBank/DDBJ databases">
        <authorList>
            <person name="Varghese N."/>
            <person name="Submissions S."/>
        </authorList>
    </citation>
    <scope>NUCLEOTIDE SEQUENCE</scope>
    <source>
        <strain evidence="1">WTE2008</strain>
    </source>
</reference>
<dbReference type="EMBL" id="FWXZ01000003">
    <property type="protein sequence ID" value="SMC66468.1"/>
    <property type="molecule type" value="Genomic_DNA"/>
</dbReference>
<sequence>MDKTIQIYDTPAGGMYAGWQPGMADNAIRRNNEPCYVTFGGETFYIGNEGKPMKKKRRNIFCRIFRHMTHKEETAWKNAIA</sequence>
<dbReference type="Proteomes" id="UP000192328">
    <property type="component" value="Unassembled WGS sequence"/>
</dbReference>
<comment type="caution">
    <text evidence="1">The sequence shown here is derived from an EMBL/GenBank/DDBJ whole genome shotgun (WGS) entry which is preliminary data.</text>
</comment>
<evidence type="ECO:0000313" key="2">
    <source>
        <dbReference type="Proteomes" id="UP000192328"/>
    </source>
</evidence>
<protein>
    <submittedName>
        <fullName evidence="1">Uncharacterized protein</fullName>
    </submittedName>
</protein>
<organism evidence="1 2">
    <name type="scientific">Aristaeella lactis</name>
    <dbReference type="NCBI Taxonomy" id="3046383"/>
    <lineage>
        <taxon>Bacteria</taxon>
        <taxon>Bacillati</taxon>
        <taxon>Bacillota</taxon>
        <taxon>Clostridia</taxon>
        <taxon>Eubacteriales</taxon>
        <taxon>Aristaeellaceae</taxon>
        <taxon>Aristaeella</taxon>
    </lineage>
</organism>
<name>A0AC61PLY2_9FIRM</name>